<dbReference type="CDD" id="cd02440">
    <property type="entry name" value="AdoMet_MTases"/>
    <property type="match status" value="1"/>
</dbReference>
<dbReference type="GO" id="GO:0102559">
    <property type="term" value="F:peptide chain release factor N(5)-glutamine methyltransferase activity"/>
    <property type="evidence" value="ECO:0007669"/>
    <property type="project" value="UniProtKB-EC"/>
</dbReference>
<dbReference type="EC" id="2.1.1.297" evidence="5"/>
<dbReference type="PROSITE" id="PS00092">
    <property type="entry name" value="N6_MTASE"/>
    <property type="match status" value="1"/>
</dbReference>
<dbReference type="FunFam" id="3.40.50.150:FF:000053">
    <property type="entry name" value="Release factor glutamine methyltransferase"/>
    <property type="match status" value="1"/>
</dbReference>
<keyword evidence="3 5" id="KW-0949">S-adenosyl-L-methionine</keyword>
<comment type="function">
    <text evidence="5">Methylates the class 1 translation termination release factors RF1/PrfA and RF2/PrfB on the glutamine residue of the universally conserved GGQ motif.</text>
</comment>
<comment type="catalytic activity">
    <reaction evidence="4 5">
        <text>L-glutaminyl-[peptide chain release factor] + S-adenosyl-L-methionine = N(5)-methyl-L-glutaminyl-[peptide chain release factor] + S-adenosyl-L-homocysteine + H(+)</text>
        <dbReference type="Rhea" id="RHEA:42896"/>
        <dbReference type="Rhea" id="RHEA-COMP:10271"/>
        <dbReference type="Rhea" id="RHEA-COMP:10272"/>
        <dbReference type="ChEBI" id="CHEBI:15378"/>
        <dbReference type="ChEBI" id="CHEBI:30011"/>
        <dbReference type="ChEBI" id="CHEBI:57856"/>
        <dbReference type="ChEBI" id="CHEBI:59789"/>
        <dbReference type="ChEBI" id="CHEBI:61891"/>
        <dbReference type="EC" id="2.1.1.297"/>
    </reaction>
</comment>
<dbReference type="KEGG" id="kus:B9G99_16525"/>
<evidence type="ECO:0000313" key="8">
    <source>
        <dbReference type="EMBL" id="ARS54297.1"/>
    </source>
</evidence>
<evidence type="ECO:0000256" key="5">
    <source>
        <dbReference type="HAMAP-Rule" id="MF_02126"/>
    </source>
</evidence>
<feature type="binding site" evidence="5">
    <location>
        <begin position="190"/>
        <end position="193"/>
    </location>
    <ligand>
        <name>substrate</name>
    </ligand>
</feature>
<dbReference type="Gene3D" id="3.40.50.150">
    <property type="entry name" value="Vaccinia Virus protein VP39"/>
    <property type="match status" value="1"/>
</dbReference>
<dbReference type="Pfam" id="PF17827">
    <property type="entry name" value="PrmC_N"/>
    <property type="match status" value="1"/>
</dbReference>
<dbReference type="InterPro" id="IPR025714">
    <property type="entry name" value="Methyltranfer_dom"/>
</dbReference>
<dbReference type="EMBL" id="CP021323">
    <property type="protein sequence ID" value="ARS54297.1"/>
    <property type="molecule type" value="Genomic_DNA"/>
</dbReference>
<evidence type="ECO:0000256" key="1">
    <source>
        <dbReference type="ARBA" id="ARBA00022603"/>
    </source>
</evidence>
<keyword evidence="9" id="KW-1185">Reference proteome</keyword>
<comment type="similarity">
    <text evidence="5">Belongs to the protein N5-glutamine methyltransferase family. PrmC subfamily.</text>
</comment>
<dbReference type="Gene3D" id="1.10.8.10">
    <property type="entry name" value="DNA helicase RuvA subunit, C-terminal domain"/>
    <property type="match status" value="1"/>
</dbReference>
<feature type="binding site" evidence="5">
    <location>
        <position position="174"/>
    </location>
    <ligand>
        <name>S-adenosyl-L-methionine</name>
        <dbReference type="ChEBI" id="CHEBI:59789"/>
    </ligand>
</feature>
<dbReference type="HAMAP" id="MF_02126">
    <property type="entry name" value="RF_methyltr_PrmC"/>
    <property type="match status" value="1"/>
</dbReference>
<dbReference type="AlphaFoldDB" id="A0A2Z2HG75"/>
<feature type="domain" description="Methyltransferase" evidence="6">
    <location>
        <begin position="116"/>
        <end position="244"/>
    </location>
</feature>
<dbReference type="Pfam" id="PF13847">
    <property type="entry name" value="Methyltransf_31"/>
    <property type="match status" value="1"/>
</dbReference>
<reference evidence="8 9" key="1">
    <citation type="journal article" date="2017" name="Int. J. Syst. Evol. Microbiol.">
        <title>Kushneria konosiri sp. nov., isolated from the Korean salt-fermented seafood Daemi-jeot.</title>
        <authorList>
            <person name="Yun J.H."/>
            <person name="Park S.K."/>
            <person name="Lee J.Y."/>
            <person name="Jung M.J."/>
            <person name="Bae J.W."/>
        </authorList>
    </citation>
    <scope>NUCLEOTIDE SEQUENCE [LARGE SCALE GENOMIC DNA]</scope>
    <source>
        <strain evidence="8 9">X49</strain>
    </source>
</reference>
<keyword evidence="2 5" id="KW-0808">Transferase</keyword>
<evidence type="ECO:0000256" key="2">
    <source>
        <dbReference type="ARBA" id="ARBA00022679"/>
    </source>
</evidence>
<feature type="domain" description="Release factor glutamine methyltransferase N-terminal" evidence="7">
    <location>
        <begin position="5"/>
        <end position="78"/>
    </location>
</feature>
<dbReference type="InterPro" id="IPR002052">
    <property type="entry name" value="DNA_methylase_N6_adenine_CS"/>
</dbReference>
<evidence type="ECO:0000259" key="7">
    <source>
        <dbReference type="Pfam" id="PF17827"/>
    </source>
</evidence>
<dbReference type="OrthoDB" id="9800643at2"/>
<feature type="binding site" evidence="5">
    <location>
        <begin position="123"/>
        <end position="127"/>
    </location>
    <ligand>
        <name>S-adenosyl-L-methionine</name>
        <dbReference type="ChEBI" id="CHEBI:59789"/>
    </ligand>
</feature>
<dbReference type="Proteomes" id="UP000250025">
    <property type="component" value="Chromosome"/>
</dbReference>
<dbReference type="SUPFAM" id="SSF53335">
    <property type="entry name" value="S-adenosyl-L-methionine-dependent methyltransferases"/>
    <property type="match status" value="1"/>
</dbReference>
<evidence type="ECO:0000256" key="4">
    <source>
        <dbReference type="ARBA" id="ARBA00048391"/>
    </source>
</evidence>
<protein>
    <recommendedName>
        <fullName evidence="5">Release factor glutamine methyltransferase</fullName>
        <shortName evidence="5">RF MTase</shortName>
        <ecNumber evidence="5">2.1.1.297</ecNumber>
    </recommendedName>
    <alternativeName>
        <fullName evidence="5">N5-glutamine methyltransferase PrmC</fullName>
    </alternativeName>
    <alternativeName>
        <fullName evidence="5">Protein-(glutamine-N5) MTase PrmC</fullName>
    </alternativeName>
    <alternativeName>
        <fullName evidence="5">Protein-glutamine N-methyltransferase PrmC</fullName>
    </alternativeName>
</protein>
<dbReference type="PANTHER" id="PTHR18895:SF74">
    <property type="entry name" value="MTRF1L RELEASE FACTOR GLUTAMINE METHYLTRANSFERASE"/>
    <property type="match status" value="1"/>
</dbReference>
<dbReference type="NCBIfam" id="TIGR03534">
    <property type="entry name" value="RF_mod_PrmC"/>
    <property type="match status" value="1"/>
</dbReference>
<evidence type="ECO:0000313" key="9">
    <source>
        <dbReference type="Proteomes" id="UP000250025"/>
    </source>
</evidence>
<dbReference type="PANTHER" id="PTHR18895">
    <property type="entry name" value="HEMK METHYLTRANSFERASE"/>
    <property type="match status" value="1"/>
</dbReference>
<organism evidence="8 9">
    <name type="scientific">Kushneria konosiri</name>
    <dbReference type="NCBI Taxonomy" id="698828"/>
    <lineage>
        <taxon>Bacteria</taxon>
        <taxon>Pseudomonadati</taxon>
        <taxon>Pseudomonadota</taxon>
        <taxon>Gammaproteobacteria</taxon>
        <taxon>Oceanospirillales</taxon>
        <taxon>Halomonadaceae</taxon>
        <taxon>Kushneria</taxon>
    </lineage>
</organism>
<evidence type="ECO:0000256" key="3">
    <source>
        <dbReference type="ARBA" id="ARBA00022691"/>
    </source>
</evidence>
<dbReference type="InterPro" id="IPR029063">
    <property type="entry name" value="SAM-dependent_MTases_sf"/>
</dbReference>
<dbReference type="RefSeq" id="WP_086623167.1">
    <property type="nucleotide sequence ID" value="NZ_CP021323.1"/>
</dbReference>
<dbReference type="InterPro" id="IPR040758">
    <property type="entry name" value="PrmC_N"/>
</dbReference>
<dbReference type="NCBIfam" id="TIGR00536">
    <property type="entry name" value="hemK_fam"/>
    <property type="match status" value="1"/>
</dbReference>
<sequence>MRIDQVLSEAVARLARHASGEAATPHLDAQLLMAHALGRSRTWLYTWGDREIEGAELERFNDLVERREKGEPVAWLLGYREFFGLRLAVSPHTLIPRPDTETLVEQALQRMSATGGGRALDLGTGSGAIALALAFERPDWHVTGIDIVPEAIMLARRNAETLDITNVCFEESDFFSALDPSARFELIVSNPPYIDKLDEHLGQGDVRFEPRSALVAKDHGMADLLHLIDTARAFLTPEGWLLLEHGFQQGEPVRAALVDAGYQRVGTCLDLGGRERISLGQWPMASSELLKGAGS</sequence>
<feature type="binding site" evidence="5">
    <location>
        <position position="190"/>
    </location>
    <ligand>
        <name>S-adenosyl-L-methionine</name>
        <dbReference type="ChEBI" id="CHEBI:59789"/>
    </ligand>
</feature>
<dbReference type="InterPro" id="IPR004556">
    <property type="entry name" value="HemK-like"/>
</dbReference>
<dbReference type="GO" id="GO:0003676">
    <property type="term" value="F:nucleic acid binding"/>
    <property type="evidence" value="ECO:0007669"/>
    <property type="project" value="InterPro"/>
</dbReference>
<proteinExistence type="inferred from homology"/>
<keyword evidence="1 5" id="KW-0489">Methyltransferase</keyword>
<dbReference type="InterPro" id="IPR019874">
    <property type="entry name" value="RF_methyltr_PrmC"/>
</dbReference>
<evidence type="ECO:0000259" key="6">
    <source>
        <dbReference type="Pfam" id="PF13847"/>
    </source>
</evidence>
<dbReference type="GO" id="GO:0032259">
    <property type="term" value="P:methylation"/>
    <property type="evidence" value="ECO:0007669"/>
    <property type="project" value="UniProtKB-KW"/>
</dbReference>
<dbReference type="InterPro" id="IPR050320">
    <property type="entry name" value="N5-glutamine_MTase"/>
</dbReference>
<feature type="binding site" evidence="5">
    <location>
        <position position="146"/>
    </location>
    <ligand>
        <name>S-adenosyl-L-methionine</name>
        <dbReference type="ChEBI" id="CHEBI:59789"/>
    </ligand>
</feature>
<gene>
    <name evidence="5" type="primary">prmC</name>
    <name evidence="8" type="ORF">B9G99_16525</name>
</gene>
<name>A0A2Z2HG75_9GAMM</name>
<accession>A0A2Z2HG75</accession>